<dbReference type="OrthoDB" id="9770276at2"/>
<dbReference type="EMBL" id="FOAF01000002">
    <property type="protein sequence ID" value="SEL53511.1"/>
    <property type="molecule type" value="Genomic_DNA"/>
</dbReference>
<dbReference type="Pfam" id="PF04231">
    <property type="entry name" value="Endonuclease_1"/>
    <property type="match status" value="1"/>
</dbReference>
<evidence type="ECO:0000256" key="5">
    <source>
        <dbReference type="ARBA" id="ARBA00022729"/>
    </source>
</evidence>
<feature type="active site" description="Charge relay system" evidence="8">
    <location>
        <position position="122"/>
    </location>
</feature>
<sequence>MKISMQFIKQIELVKQRSVNKTVFGEPPLPQMKVSTDNRVVVPRQMNRYLQQNDLTLNQFINDRLLRERVIKGDDILDVNYLEMGVVAGRSVCRITIASPDGEEGYGTGFLIAPFIVITNNHVLPNADYGRLSYAAFDYEKGTNGLPKQVKYFRFDCSRLFYTNEELDYSIIALESITADGLHNISEFAFLTLNPNLGKTKEGNYVSIIQHPDGKMKKVALRENQVTNLDMPKFIRYMTDTKQGTSGAPVFNDKWEVVALHHAGIPKYNPDGKILNIDGLPWDKSQGELQIDWVENEGVRVSSIIYDITTQAATSFPFLLDHFSPISDVEVIEKSMGISRTKLGNEIYYPEASDHQDISRYYKDISVIENVTVDVLHQLLKDTHTSHHNYNPSKYVYPKIDLHPDGLLRSIYSGKEFTAQELMLADERVDAERRLKFVEIEKTGKEMEREAYNLEIDKLEAMFPYNCEHVVCQSWFNKQEPMRGDLHHLFACESGCNSFRNNYPYFDFENYDPDPLEPVEKVRNECGNMENKLFEPERNKGVVARAVLYFFVRYPKTIQVYKQRDMDMLKEWAQKEPISLYEKHRNREIFLMQGNRNPFIDFPSLCGSLNFSDAI</sequence>
<dbReference type="Gene3D" id="2.40.10.10">
    <property type="entry name" value="Trypsin-like serine proteases"/>
    <property type="match status" value="2"/>
</dbReference>
<evidence type="ECO:0000256" key="4">
    <source>
        <dbReference type="ARBA" id="ARBA00022722"/>
    </source>
</evidence>
<dbReference type="SUPFAM" id="SSF50494">
    <property type="entry name" value="Trypsin-like serine proteases"/>
    <property type="match status" value="1"/>
</dbReference>
<proteinExistence type="inferred from homology"/>
<dbReference type="EC" id="3.4.21.-" evidence="9"/>
<evidence type="ECO:0000256" key="9">
    <source>
        <dbReference type="RuleBase" id="RU004296"/>
    </source>
</evidence>
<evidence type="ECO:0000256" key="8">
    <source>
        <dbReference type="PIRSR" id="PIRSR608256-1"/>
    </source>
</evidence>
<dbReference type="AlphaFoldDB" id="A0A1H7QZQ4"/>
<evidence type="ECO:0000256" key="7">
    <source>
        <dbReference type="ARBA" id="ARBA00022825"/>
    </source>
</evidence>
<organism evidence="10 11">
    <name type="scientific">Olivibacter domesticus</name>
    <name type="common">Pseudosphingobacterium domesticum</name>
    <dbReference type="NCBI Taxonomy" id="407022"/>
    <lineage>
        <taxon>Bacteria</taxon>
        <taxon>Pseudomonadati</taxon>
        <taxon>Bacteroidota</taxon>
        <taxon>Sphingobacteriia</taxon>
        <taxon>Sphingobacteriales</taxon>
        <taxon>Sphingobacteriaceae</taxon>
        <taxon>Olivibacter</taxon>
    </lineage>
</organism>
<dbReference type="InterPro" id="IPR007346">
    <property type="entry name" value="Endonuclease-I"/>
</dbReference>
<dbReference type="Pfam" id="PF13365">
    <property type="entry name" value="Trypsin_2"/>
    <property type="match status" value="1"/>
</dbReference>
<dbReference type="RefSeq" id="WP_093325299.1">
    <property type="nucleotide sequence ID" value="NZ_FOAF01000002.1"/>
</dbReference>
<dbReference type="PANTHER" id="PTHR33607:SF2">
    <property type="entry name" value="ENDONUCLEASE-1"/>
    <property type="match status" value="1"/>
</dbReference>
<dbReference type="PRINTS" id="PR00839">
    <property type="entry name" value="V8PROTEASE"/>
</dbReference>
<keyword evidence="11" id="KW-1185">Reference proteome</keyword>
<keyword evidence="7 9" id="KW-0720">Serine protease</keyword>
<keyword evidence="6 9" id="KW-0378">Hydrolase</keyword>
<evidence type="ECO:0000256" key="2">
    <source>
        <dbReference type="ARBA" id="ARBA00008764"/>
    </source>
</evidence>
<dbReference type="GO" id="GO:0006508">
    <property type="term" value="P:proteolysis"/>
    <property type="evidence" value="ECO:0007669"/>
    <property type="project" value="UniProtKB-KW"/>
</dbReference>
<comment type="similarity">
    <text evidence="2 9">Belongs to the peptidase S1B family.</text>
</comment>
<gene>
    <name evidence="10" type="ORF">SAMN05661044_02785</name>
</gene>
<dbReference type="SUPFAM" id="SSF54060">
    <property type="entry name" value="His-Me finger endonucleases"/>
    <property type="match status" value="1"/>
</dbReference>
<dbReference type="GO" id="GO:0004519">
    <property type="term" value="F:endonuclease activity"/>
    <property type="evidence" value="ECO:0007669"/>
    <property type="project" value="UniProtKB-KW"/>
</dbReference>
<comment type="similarity">
    <text evidence="1">Belongs to the EndA/NucM nuclease family.</text>
</comment>
<evidence type="ECO:0000256" key="6">
    <source>
        <dbReference type="ARBA" id="ARBA00022801"/>
    </source>
</evidence>
<dbReference type="GO" id="GO:0008236">
    <property type="term" value="F:serine-type peptidase activity"/>
    <property type="evidence" value="ECO:0007669"/>
    <property type="project" value="UniProtKB-KW"/>
</dbReference>
<dbReference type="InterPro" id="IPR043504">
    <property type="entry name" value="Peptidase_S1_PA_chymotrypsin"/>
</dbReference>
<keyword evidence="5" id="KW-0732">Signal</keyword>
<dbReference type="STRING" id="407022.SAMN05661044_02785"/>
<feature type="active site" description="Charge relay system" evidence="8">
    <location>
        <position position="168"/>
    </location>
</feature>
<dbReference type="PANTHER" id="PTHR33607">
    <property type="entry name" value="ENDONUCLEASE-1"/>
    <property type="match status" value="1"/>
</dbReference>
<protein>
    <recommendedName>
        <fullName evidence="9">Serine protease</fullName>
        <ecNumber evidence="9">3.4.21.-</ecNumber>
    </recommendedName>
</protein>
<feature type="active site" description="Charge relay system" evidence="8">
    <location>
        <position position="246"/>
    </location>
</feature>
<keyword evidence="10" id="KW-0255">Endonuclease</keyword>
<evidence type="ECO:0000313" key="11">
    <source>
        <dbReference type="Proteomes" id="UP000199421"/>
    </source>
</evidence>
<dbReference type="InterPro" id="IPR008256">
    <property type="entry name" value="Peptidase_S1B"/>
</dbReference>
<accession>A0A1H7QZQ4</accession>
<dbReference type="Proteomes" id="UP000199421">
    <property type="component" value="Unassembled WGS sequence"/>
</dbReference>
<evidence type="ECO:0000256" key="3">
    <source>
        <dbReference type="ARBA" id="ARBA00022670"/>
    </source>
</evidence>
<evidence type="ECO:0000256" key="1">
    <source>
        <dbReference type="ARBA" id="ARBA00006429"/>
    </source>
</evidence>
<dbReference type="InterPro" id="IPR009003">
    <property type="entry name" value="Peptidase_S1_PA"/>
</dbReference>
<keyword evidence="4" id="KW-0540">Nuclease</keyword>
<reference evidence="11" key="1">
    <citation type="submission" date="2016-10" db="EMBL/GenBank/DDBJ databases">
        <authorList>
            <person name="Varghese N."/>
            <person name="Submissions S."/>
        </authorList>
    </citation>
    <scope>NUCLEOTIDE SEQUENCE [LARGE SCALE GENOMIC DNA]</scope>
    <source>
        <strain evidence="11">DSM 18733</strain>
    </source>
</reference>
<evidence type="ECO:0000313" key="10">
    <source>
        <dbReference type="EMBL" id="SEL53511.1"/>
    </source>
</evidence>
<name>A0A1H7QZQ4_OLID1</name>
<keyword evidence="3 9" id="KW-0645">Protease</keyword>
<dbReference type="InterPro" id="IPR044925">
    <property type="entry name" value="His-Me_finger_sf"/>
</dbReference>